<evidence type="ECO:0000313" key="2">
    <source>
        <dbReference type="EMBL" id="MDA0638540.1"/>
    </source>
</evidence>
<feature type="region of interest" description="Disordered" evidence="1">
    <location>
        <begin position="634"/>
        <end position="677"/>
    </location>
</feature>
<feature type="compositionally biased region" description="Pro residues" evidence="1">
    <location>
        <begin position="651"/>
        <end position="666"/>
    </location>
</feature>
<evidence type="ECO:0008006" key="4">
    <source>
        <dbReference type="Google" id="ProtNLM"/>
    </source>
</evidence>
<comment type="caution">
    <text evidence="2">The sequence shown here is derived from an EMBL/GenBank/DDBJ whole genome shotgun (WGS) entry which is preliminary data.</text>
</comment>
<evidence type="ECO:0000313" key="3">
    <source>
        <dbReference type="Proteomes" id="UP001144036"/>
    </source>
</evidence>
<sequence length="909" mass="93833">MKDPAGALAARIEEFERAADPRLVLDDAALDDAAEAMLACPGDVRDAAVWRLVGALHLARYRLDPEERTEAAVAGVFFAAVAVLDPDGLPARLRGPHVPADGSAETWAGLAEQVFRHVDVDACPHVGLLLHAILRRALAAPTADVCDRLGRVLLEEALNVPEPAWAAEALAILGDGMLRLYATTGDGGALDDAVHVLFRAALAGSGHVTDLAAALGHALPGDTALIRAYLLAAGRPPGPGRSAALLDLLDLAGARARDSRADGDLLALLRVGQACLDHWHEAGAHPEVLSRYGAALVEWYVVTGDVRSLEAGRDMLAALPPTYDRRSAIAWQAPAAPDRWAELMAYLGSPETGRPVRPDDPAIRLDLLGLRHWRRHGRTADPADLEIAVQTLRQAVVRAPDRHPERPGFLTDLAAVLTHRATTSVSRPGPEVSSPGPGGGRSAGSPFRSGEGGSWGSSAGSGVSAVRSVVSAAWPGGASPVAPAAVAAARAAVAACPAGHPQRARALLLLGRALCLSLTSPAADEAEAVLREALAAENDPRFLSEAYAVLSDVLRRRATANEDQPSDRPTGRSTAGPAERGVERVGEGEELLRSDDGGGGPMAARFADLDEAVRAAREAADMAHLAAKAHAALTPDPAAPPSAEPPTSNDGPPPGSATPSTPPTAPGPATLPGLITAPGPRVPSVLVKGLLTRFVVRGDGRDLVEALELAGDVTGGDPELTSLLRLAVGGPDRAPDAAQAEAATRLALVVDDEETIQDLLRLGERHARASAVPAGSPVDRAGAVAAGEYLLGAASGMAGRGRRRTAVGLLERAAQAFAEAGEAARTADAYSLMGREHEELGAWEAALRAFEHAADGYRALGRAGEEAAQRAAMGDACAGAGEPRRAAACYQRAADLCREAGLDADEAAY</sequence>
<feature type="non-terminal residue" evidence="2">
    <location>
        <position position="909"/>
    </location>
</feature>
<feature type="compositionally biased region" description="Low complexity" evidence="1">
    <location>
        <begin position="424"/>
        <end position="435"/>
    </location>
</feature>
<feature type="compositionally biased region" description="Basic and acidic residues" evidence="1">
    <location>
        <begin position="580"/>
        <end position="596"/>
    </location>
</feature>
<feature type="region of interest" description="Disordered" evidence="1">
    <location>
        <begin position="421"/>
        <end position="458"/>
    </location>
</feature>
<protein>
    <recommendedName>
        <fullName evidence="4">Tetratricopeptide repeat protein</fullName>
    </recommendedName>
</protein>
<organism evidence="2 3">
    <name type="scientific">Nonomuraea corallina</name>
    <dbReference type="NCBI Taxonomy" id="2989783"/>
    <lineage>
        <taxon>Bacteria</taxon>
        <taxon>Bacillati</taxon>
        <taxon>Actinomycetota</taxon>
        <taxon>Actinomycetes</taxon>
        <taxon>Streptosporangiales</taxon>
        <taxon>Streptosporangiaceae</taxon>
        <taxon>Nonomuraea</taxon>
    </lineage>
</organism>
<keyword evidence="3" id="KW-1185">Reference proteome</keyword>
<dbReference type="Proteomes" id="UP001144036">
    <property type="component" value="Unassembled WGS sequence"/>
</dbReference>
<dbReference type="Gene3D" id="1.25.40.10">
    <property type="entry name" value="Tetratricopeptide repeat domain"/>
    <property type="match status" value="1"/>
</dbReference>
<dbReference type="InterPro" id="IPR011990">
    <property type="entry name" value="TPR-like_helical_dom_sf"/>
</dbReference>
<feature type="region of interest" description="Disordered" evidence="1">
    <location>
        <begin position="558"/>
        <end position="603"/>
    </location>
</feature>
<reference evidence="2" key="1">
    <citation type="submission" date="2022-11" db="EMBL/GenBank/DDBJ databases">
        <title>Nonomuraea corallina sp. nov., a new species of the genus Nonomuraea isolated from sea side sediment in Thai sea.</title>
        <authorList>
            <person name="Ngamcharungchit C."/>
            <person name="Matsumoto A."/>
            <person name="Suriyachadkun C."/>
            <person name="Panbangred W."/>
            <person name="Inahashi Y."/>
            <person name="Intra B."/>
        </authorList>
    </citation>
    <scope>NUCLEOTIDE SEQUENCE</scope>
    <source>
        <strain evidence="2">MCN248</strain>
    </source>
</reference>
<name>A0ABT4SNM6_9ACTN</name>
<evidence type="ECO:0000256" key="1">
    <source>
        <dbReference type="SAM" id="MobiDB-lite"/>
    </source>
</evidence>
<proteinExistence type="predicted"/>
<dbReference type="SUPFAM" id="SSF48452">
    <property type="entry name" value="TPR-like"/>
    <property type="match status" value="1"/>
</dbReference>
<gene>
    <name evidence="2" type="ORF">OUY22_34470</name>
</gene>
<accession>A0ABT4SNM6</accession>
<dbReference type="EMBL" id="JAPNNL010000248">
    <property type="protein sequence ID" value="MDA0638540.1"/>
    <property type="molecule type" value="Genomic_DNA"/>
</dbReference>